<sequence>MPSSVIAKYSYDAPTEILRVIYVSGSVYDYLHVPASVYVDLKNARSKGTYLNTHIKGKFDYKKVS</sequence>
<dbReference type="RefSeq" id="WP_369329635.1">
    <property type="nucleotide sequence ID" value="NZ_JAULBC010000003.1"/>
</dbReference>
<name>A0ABV3ZEB4_9BACT</name>
<keyword evidence="3" id="KW-1185">Reference proteome</keyword>
<organism evidence="2 3">
    <name type="scientific">Danxiaibacter flavus</name>
    <dbReference type="NCBI Taxonomy" id="3049108"/>
    <lineage>
        <taxon>Bacteria</taxon>
        <taxon>Pseudomonadati</taxon>
        <taxon>Bacteroidota</taxon>
        <taxon>Chitinophagia</taxon>
        <taxon>Chitinophagales</taxon>
        <taxon>Chitinophagaceae</taxon>
        <taxon>Danxiaibacter</taxon>
    </lineage>
</organism>
<comment type="caution">
    <text evidence="2">The sequence shown here is derived from an EMBL/GenBank/DDBJ whole genome shotgun (WGS) entry which is preliminary data.</text>
</comment>
<dbReference type="EMBL" id="JAULBC010000003">
    <property type="protein sequence ID" value="MEX6688226.1"/>
    <property type="molecule type" value="Genomic_DNA"/>
</dbReference>
<evidence type="ECO:0000313" key="3">
    <source>
        <dbReference type="Proteomes" id="UP001560573"/>
    </source>
</evidence>
<feature type="domain" description="KTSC" evidence="1">
    <location>
        <begin position="3"/>
        <end position="59"/>
    </location>
</feature>
<dbReference type="InterPro" id="IPR025309">
    <property type="entry name" value="KTSC_dom"/>
</dbReference>
<gene>
    <name evidence="2" type="ORF">QTN47_12005</name>
</gene>
<proteinExistence type="predicted"/>
<accession>A0ABV3ZEB4</accession>
<evidence type="ECO:0000313" key="2">
    <source>
        <dbReference type="EMBL" id="MEX6688226.1"/>
    </source>
</evidence>
<protein>
    <submittedName>
        <fullName evidence="2">KTSC domain-containing protein</fullName>
    </submittedName>
</protein>
<dbReference type="Pfam" id="PF13619">
    <property type="entry name" value="KTSC"/>
    <property type="match status" value="1"/>
</dbReference>
<evidence type="ECO:0000259" key="1">
    <source>
        <dbReference type="Pfam" id="PF13619"/>
    </source>
</evidence>
<dbReference type="Proteomes" id="UP001560573">
    <property type="component" value="Unassembled WGS sequence"/>
</dbReference>
<reference evidence="2 3" key="1">
    <citation type="submission" date="2023-07" db="EMBL/GenBank/DDBJ databases">
        <authorList>
            <person name="Lian W.-H."/>
        </authorList>
    </citation>
    <scope>NUCLEOTIDE SEQUENCE [LARGE SCALE GENOMIC DNA]</scope>
    <source>
        <strain evidence="2 3">SYSU DXS3180</strain>
    </source>
</reference>